<dbReference type="CDD" id="cd06144">
    <property type="entry name" value="REX4_like"/>
    <property type="match status" value="1"/>
</dbReference>
<evidence type="ECO:0000313" key="13">
    <source>
        <dbReference type="Proteomes" id="UP000002258"/>
    </source>
</evidence>
<keyword evidence="7 12" id="KW-0269">Exonuclease</keyword>
<comment type="subcellular location">
    <subcellularLocation>
        <location evidence="1">Nucleus</location>
    </subcellularLocation>
</comment>
<keyword evidence="5" id="KW-0540">Nuclease</keyword>
<evidence type="ECO:0000256" key="7">
    <source>
        <dbReference type="ARBA" id="ARBA00022839"/>
    </source>
</evidence>
<dbReference type="InterPro" id="IPR047021">
    <property type="entry name" value="REXO1/3/4-like"/>
</dbReference>
<evidence type="ECO:0000256" key="4">
    <source>
        <dbReference type="ARBA" id="ARBA00022552"/>
    </source>
</evidence>
<dbReference type="OMA" id="RYKPLCK"/>
<dbReference type="Proteomes" id="UP000002258">
    <property type="component" value="Chromosome 1"/>
</dbReference>
<keyword evidence="13" id="KW-1185">Reference proteome</keyword>
<sequence>MSTLSSNWKNLSSKISKSPVTKKKATKPKTKSSSNKNDSKLIKAVEKSIAVNAPKANLSPIELTLWTKENEIKTDDIVNSNDEASKVSLIPQGNDHRKKEPGKYLSMDCEFVGVGPEGTESALARVSIVNFYGHTILDEFVKPREKVTDWRTWVSGVSPKHMNVAITFEEAQKRTADLLKNRILVGHAIHHDLEALFLSHPKSLIRDTSRHKPFRAIASGKTPSLKKLTSHFLKLEIQGAAHSSVEDARATMLLFRLHRREFEIQQRKLHR</sequence>
<comment type="function">
    <text evidence="9">Exoribonuclease involved in ribosome biosynthesis. Involved in the processing of ITS1, the internal transcribed spacer localized between the 18S and 5.8S rRNAs.</text>
</comment>
<accession>A3GHY4</accession>
<evidence type="ECO:0000256" key="2">
    <source>
        <dbReference type="ARBA" id="ARBA00010489"/>
    </source>
</evidence>
<evidence type="ECO:0000256" key="6">
    <source>
        <dbReference type="ARBA" id="ARBA00022801"/>
    </source>
</evidence>
<dbReference type="SUPFAM" id="SSF53098">
    <property type="entry name" value="Ribonuclease H-like"/>
    <property type="match status" value="1"/>
</dbReference>
<evidence type="ECO:0000256" key="5">
    <source>
        <dbReference type="ARBA" id="ARBA00022722"/>
    </source>
</evidence>
<keyword evidence="4" id="KW-0698">rRNA processing</keyword>
<dbReference type="HOGENOM" id="CLU_022453_2_0_1"/>
<gene>
    <name evidence="12" type="primary">REX4</name>
    <name evidence="12" type="ORF">PICST_53054</name>
</gene>
<keyword evidence="8" id="KW-0539">Nucleus</keyword>
<evidence type="ECO:0000256" key="3">
    <source>
        <dbReference type="ARBA" id="ARBA00016937"/>
    </source>
</evidence>
<dbReference type="PANTHER" id="PTHR12801:SF45">
    <property type="entry name" value="RNA EXONUCLEASE 4"/>
    <property type="match status" value="1"/>
</dbReference>
<dbReference type="FunCoup" id="A3GHY4">
    <property type="interactions" value="826"/>
</dbReference>
<dbReference type="InterPro" id="IPR036397">
    <property type="entry name" value="RNaseH_sf"/>
</dbReference>
<dbReference type="STRING" id="322104.A3GHY4"/>
<dbReference type="InterPro" id="IPR037431">
    <property type="entry name" value="REX4_DEDDh_dom"/>
</dbReference>
<protein>
    <recommendedName>
        <fullName evidence="3">RNA exonuclease 4</fullName>
    </recommendedName>
</protein>
<keyword evidence="6" id="KW-0378">Hydrolase</keyword>
<dbReference type="InParanoid" id="A3GHY4"/>
<dbReference type="Pfam" id="PF00929">
    <property type="entry name" value="RNase_T"/>
    <property type="match status" value="1"/>
</dbReference>
<reference evidence="12 13" key="1">
    <citation type="journal article" date="2007" name="Nat. Biotechnol.">
        <title>Genome sequence of the lignocellulose-bioconverting and xylose-fermenting yeast Pichia stipitis.</title>
        <authorList>
            <person name="Jeffries T.W."/>
            <person name="Grigoriev I.V."/>
            <person name="Grimwood J."/>
            <person name="Laplaza J.M."/>
            <person name="Aerts A."/>
            <person name="Salamov A."/>
            <person name="Schmutz J."/>
            <person name="Lindquist E."/>
            <person name="Dehal P."/>
            <person name="Shapiro H."/>
            <person name="Jin Y.S."/>
            <person name="Passoth V."/>
            <person name="Richardson P.M."/>
        </authorList>
    </citation>
    <scope>NUCLEOTIDE SEQUENCE [LARGE SCALE GENOMIC DNA]</scope>
    <source>
        <strain evidence="13">ATCC 58785 / CBS 6054 / NBRC 10063 / NRRL Y-11545</strain>
    </source>
</reference>
<comment type="similarity">
    <text evidence="2">Belongs to the REXO4 family.</text>
</comment>
<dbReference type="KEGG" id="pic:PICST_53054"/>
<dbReference type="GO" id="GO:0000027">
    <property type="term" value="P:ribosomal large subunit assembly"/>
    <property type="evidence" value="ECO:0007669"/>
    <property type="project" value="EnsemblFungi"/>
</dbReference>
<dbReference type="RefSeq" id="XP_001387159.2">
    <property type="nucleotide sequence ID" value="XM_001387122.1"/>
</dbReference>
<feature type="compositionally biased region" description="Basic residues" evidence="10">
    <location>
        <begin position="20"/>
        <end position="30"/>
    </location>
</feature>
<evidence type="ECO:0000256" key="1">
    <source>
        <dbReference type="ARBA" id="ARBA00004123"/>
    </source>
</evidence>
<dbReference type="InterPro" id="IPR013520">
    <property type="entry name" value="Ribonucl_H"/>
</dbReference>
<dbReference type="GO" id="GO:0003676">
    <property type="term" value="F:nucleic acid binding"/>
    <property type="evidence" value="ECO:0007669"/>
    <property type="project" value="InterPro"/>
</dbReference>
<dbReference type="Gene3D" id="3.30.420.10">
    <property type="entry name" value="Ribonuclease H-like superfamily/Ribonuclease H"/>
    <property type="match status" value="1"/>
</dbReference>
<dbReference type="eggNOG" id="KOG2249">
    <property type="taxonomic scope" value="Eukaryota"/>
</dbReference>
<dbReference type="GO" id="GO:0006364">
    <property type="term" value="P:rRNA processing"/>
    <property type="evidence" value="ECO:0007669"/>
    <property type="project" value="UniProtKB-KW"/>
</dbReference>
<dbReference type="SMART" id="SM00479">
    <property type="entry name" value="EXOIII"/>
    <property type="match status" value="1"/>
</dbReference>
<evidence type="ECO:0000259" key="11">
    <source>
        <dbReference type="SMART" id="SM00479"/>
    </source>
</evidence>
<feature type="region of interest" description="Disordered" evidence="10">
    <location>
        <begin position="1"/>
        <end position="39"/>
    </location>
</feature>
<dbReference type="InterPro" id="IPR012337">
    <property type="entry name" value="RNaseH-like_sf"/>
</dbReference>
<dbReference type="PANTHER" id="PTHR12801">
    <property type="entry name" value="RNA EXONUCLEASE REXO1 / RECO3 FAMILY MEMBER-RELATED"/>
    <property type="match status" value="1"/>
</dbReference>
<proteinExistence type="inferred from homology"/>
<feature type="compositionally biased region" description="Polar residues" evidence="10">
    <location>
        <begin position="1"/>
        <end position="15"/>
    </location>
</feature>
<evidence type="ECO:0000313" key="12">
    <source>
        <dbReference type="EMBL" id="EAZ63136.2"/>
    </source>
</evidence>
<dbReference type="EMBL" id="AAVQ01000002">
    <property type="protein sequence ID" value="EAZ63136.2"/>
    <property type="molecule type" value="Genomic_DNA"/>
</dbReference>
<comment type="caution">
    <text evidence="12">The sequence shown here is derived from an EMBL/GenBank/DDBJ whole genome shotgun (WGS) entry which is preliminary data.</text>
</comment>
<evidence type="ECO:0000256" key="10">
    <source>
        <dbReference type="SAM" id="MobiDB-lite"/>
    </source>
</evidence>
<evidence type="ECO:0000256" key="9">
    <source>
        <dbReference type="ARBA" id="ARBA00025599"/>
    </source>
</evidence>
<dbReference type="GeneID" id="4851883"/>
<organism evidence="12 13">
    <name type="scientific">Scheffersomyces stipitis (strain ATCC 58785 / CBS 6054 / NBRC 10063 / NRRL Y-11545)</name>
    <name type="common">Yeast</name>
    <name type="synonym">Pichia stipitis</name>
    <dbReference type="NCBI Taxonomy" id="322104"/>
    <lineage>
        <taxon>Eukaryota</taxon>
        <taxon>Fungi</taxon>
        <taxon>Dikarya</taxon>
        <taxon>Ascomycota</taxon>
        <taxon>Saccharomycotina</taxon>
        <taxon>Pichiomycetes</taxon>
        <taxon>Debaryomycetaceae</taxon>
        <taxon>Scheffersomyces</taxon>
    </lineage>
</organism>
<dbReference type="GO" id="GO:0008408">
    <property type="term" value="F:3'-5' exonuclease activity"/>
    <property type="evidence" value="ECO:0007669"/>
    <property type="project" value="InterPro"/>
</dbReference>
<dbReference type="GO" id="GO:0005634">
    <property type="term" value="C:nucleus"/>
    <property type="evidence" value="ECO:0007669"/>
    <property type="project" value="UniProtKB-SubCell"/>
</dbReference>
<dbReference type="FunFam" id="3.30.420.10:FF:000007">
    <property type="entry name" value="Interferon-stimulated exonuclease gene 20"/>
    <property type="match status" value="1"/>
</dbReference>
<name>A3GHY4_PICST</name>
<feature type="domain" description="Exonuclease" evidence="11">
    <location>
        <begin position="103"/>
        <end position="264"/>
    </location>
</feature>
<dbReference type="AlphaFoldDB" id="A3GHY4"/>
<dbReference type="OrthoDB" id="8191639at2759"/>
<evidence type="ECO:0000256" key="8">
    <source>
        <dbReference type="ARBA" id="ARBA00023242"/>
    </source>
</evidence>